<proteinExistence type="predicted"/>
<dbReference type="Proteomes" id="UP000245778">
    <property type="component" value="Unassembled WGS sequence"/>
</dbReference>
<dbReference type="GeneID" id="93228127"/>
<dbReference type="EMBL" id="QEKK01000001">
    <property type="protein sequence ID" value="PVY59623.1"/>
    <property type="molecule type" value="Genomic_DNA"/>
</dbReference>
<dbReference type="AlphaFoldDB" id="A0A2U1CFD2"/>
<sequence>MKHKGKPAYWGHNAVRQAERRFLREKKTQSERVNDARKATADVFVMCILSAIYDKYGIGETRLQRVADAANERAERYQQTKEGLPRLVDGKKKTGPELAELDLTADTAAYFPADFILPIHKLPKKRDVAMAYEQRAAAATVAKLYAYGMNKALGFGAERVACVMQEAVGNYQQFREWADSGDYYGYELLAREMGQIMHSPCNVDTAGADTPVFGDTLD</sequence>
<organism evidence="1 2">
    <name type="scientific">Intestinimonas butyriciproducens</name>
    <dbReference type="NCBI Taxonomy" id="1297617"/>
    <lineage>
        <taxon>Bacteria</taxon>
        <taxon>Bacillati</taxon>
        <taxon>Bacillota</taxon>
        <taxon>Clostridia</taxon>
        <taxon>Eubacteriales</taxon>
        <taxon>Intestinimonas</taxon>
    </lineage>
</organism>
<accession>A0A2U1CFD2</accession>
<dbReference type="OrthoDB" id="2087851at2"/>
<gene>
    <name evidence="1" type="ORF">C7373_101137</name>
</gene>
<evidence type="ECO:0000313" key="2">
    <source>
        <dbReference type="Proteomes" id="UP000245778"/>
    </source>
</evidence>
<reference evidence="1 2" key="1">
    <citation type="submission" date="2018-04" db="EMBL/GenBank/DDBJ databases">
        <title>Genomic Encyclopedia of Type Strains, Phase IV (KMG-IV): sequencing the most valuable type-strain genomes for metagenomic binning, comparative biology and taxonomic classification.</title>
        <authorList>
            <person name="Goeker M."/>
        </authorList>
    </citation>
    <scope>NUCLEOTIDE SEQUENCE [LARGE SCALE GENOMIC DNA]</scope>
    <source>
        <strain evidence="1 2">DSM 26588</strain>
    </source>
</reference>
<name>A0A2U1CFD2_9FIRM</name>
<comment type="caution">
    <text evidence="1">The sequence shown here is derived from an EMBL/GenBank/DDBJ whole genome shotgun (WGS) entry which is preliminary data.</text>
</comment>
<protein>
    <submittedName>
        <fullName evidence="1">Uncharacterized protein</fullName>
    </submittedName>
</protein>
<evidence type="ECO:0000313" key="1">
    <source>
        <dbReference type="EMBL" id="PVY59623.1"/>
    </source>
</evidence>
<dbReference type="RefSeq" id="WP_116721385.1">
    <property type="nucleotide sequence ID" value="NZ_CP011524.1"/>
</dbReference>